<protein>
    <submittedName>
        <fullName evidence="2">Uncharacterized protein</fullName>
    </submittedName>
</protein>
<reference evidence="2" key="2">
    <citation type="submission" date="2018-03" db="EMBL/GenBank/DDBJ databases">
        <title>The Triticum urartu genome reveals the dynamic nature of wheat genome evolution.</title>
        <authorList>
            <person name="Ling H."/>
            <person name="Ma B."/>
            <person name="Shi X."/>
            <person name="Liu H."/>
            <person name="Dong L."/>
            <person name="Sun H."/>
            <person name="Cao Y."/>
            <person name="Gao Q."/>
            <person name="Zheng S."/>
            <person name="Li Y."/>
            <person name="Yu Y."/>
            <person name="Du H."/>
            <person name="Qi M."/>
            <person name="Li Y."/>
            <person name="Yu H."/>
            <person name="Cui Y."/>
            <person name="Wang N."/>
            <person name="Chen C."/>
            <person name="Wu H."/>
            <person name="Zhao Y."/>
            <person name="Zhang J."/>
            <person name="Li Y."/>
            <person name="Zhou W."/>
            <person name="Zhang B."/>
            <person name="Hu W."/>
            <person name="Eijk M."/>
            <person name="Tang J."/>
            <person name="Witsenboer H."/>
            <person name="Zhao S."/>
            <person name="Li Z."/>
            <person name="Zhang A."/>
            <person name="Wang D."/>
            <person name="Liang C."/>
        </authorList>
    </citation>
    <scope>NUCLEOTIDE SEQUENCE [LARGE SCALE GENOMIC DNA]</scope>
    <source>
        <strain evidence="2">cv. G1812</strain>
    </source>
</reference>
<dbReference type="AlphaFoldDB" id="A0A8R7UVA2"/>
<organism evidence="2 3">
    <name type="scientific">Triticum urartu</name>
    <name type="common">Red wild einkorn</name>
    <name type="synonym">Crithodium urartu</name>
    <dbReference type="NCBI Taxonomy" id="4572"/>
    <lineage>
        <taxon>Eukaryota</taxon>
        <taxon>Viridiplantae</taxon>
        <taxon>Streptophyta</taxon>
        <taxon>Embryophyta</taxon>
        <taxon>Tracheophyta</taxon>
        <taxon>Spermatophyta</taxon>
        <taxon>Magnoliopsida</taxon>
        <taxon>Liliopsida</taxon>
        <taxon>Poales</taxon>
        <taxon>Poaceae</taxon>
        <taxon>BOP clade</taxon>
        <taxon>Pooideae</taxon>
        <taxon>Triticodae</taxon>
        <taxon>Triticeae</taxon>
        <taxon>Triticinae</taxon>
        <taxon>Triticum</taxon>
    </lineage>
</organism>
<evidence type="ECO:0000256" key="1">
    <source>
        <dbReference type="SAM" id="MobiDB-lite"/>
    </source>
</evidence>
<dbReference type="Gramene" id="TuG1812G0600002498.01.T02">
    <property type="protein sequence ID" value="TuG1812G0600002498.01.T02"/>
    <property type="gene ID" value="TuG1812G0600002498.01"/>
</dbReference>
<reference evidence="2" key="3">
    <citation type="submission" date="2022-06" db="UniProtKB">
        <authorList>
            <consortium name="EnsemblPlants"/>
        </authorList>
    </citation>
    <scope>IDENTIFICATION</scope>
</reference>
<proteinExistence type="predicted"/>
<dbReference type="Proteomes" id="UP000015106">
    <property type="component" value="Chromosome 6"/>
</dbReference>
<keyword evidence="3" id="KW-1185">Reference proteome</keyword>
<dbReference type="EnsemblPlants" id="TuG1812G0600002498.01.T02">
    <property type="protein sequence ID" value="TuG1812G0600002498.01.T02"/>
    <property type="gene ID" value="TuG1812G0600002498.01"/>
</dbReference>
<gene>
    <name evidence="2" type="primary">LOC125513589</name>
</gene>
<sequence>APQFWSHLPVTNPSPLLIPLLPTNPSRQSSPRPRRFFSRPPPPPPPPPTSWADPSALSQDVSPVLHEREG</sequence>
<evidence type="ECO:0000313" key="3">
    <source>
        <dbReference type="Proteomes" id="UP000015106"/>
    </source>
</evidence>
<evidence type="ECO:0000313" key="2">
    <source>
        <dbReference type="EnsemblPlants" id="TuG1812G0600002498.01.T02"/>
    </source>
</evidence>
<feature type="region of interest" description="Disordered" evidence="1">
    <location>
        <begin position="1"/>
        <end position="70"/>
    </location>
</feature>
<dbReference type="Gramene" id="TuG1812G0600002495.01.T02">
    <property type="protein sequence ID" value="TuG1812G0600002495.01.T02"/>
    <property type="gene ID" value="TuG1812G0600002495.01"/>
</dbReference>
<accession>A0A8R7UVA2</accession>
<reference evidence="3" key="1">
    <citation type="journal article" date="2013" name="Nature">
        <title>Draft genome of the wheat A-genome progenitor Triticum urartu.</title>
        <authorList>
            <person name="Ling H.Q."/>
            <person name="Zhao S."/>
            <person name="Liu D."/>
            <person name="Wang J."/>
            <person name="Sun H."/>
            <person name="Zhang C."/>
            <person name="Fan H."/>
            <person name="Li D."/>
            <person name="Dong L."/>
            <person name="Tao Y."/>
            <person name="Gao C."/>
            <person name="Wu H."/>
            <person name="Li Y."/>
            <person name="Cui Y."/>
            <person name="Guo X."/>
            <person name="Zheng S."/>
            <person name="Wang B."/>
            <person name="Yu K."/>
            <person name="Liang Q."/>
            <person name="Yang W."/>
            <person name="Lou X."/>
            <person name="Chen J."/>
            <person name="Feng M."/>
            <person name="Jian J."/>
            <person name="Zhang X."/>
            <person name="Luo G."/>
            <person name="Jiang Y."/>
            <person name="Liu J."/>
            <person name="Wang Z."/>
            <person name="Sha Y."/>
            <person name="Zhang B."/>
            <person name="Wu H."/>
            <person name="Tang D."/>
            <person name="Shen Q."/>
            <person name="Xue P."/>
            <person name="Zou S."/>
            <person name="Wang X."/>
            <person name="Liu X."/>
            <person name="Wang F."/>
            <person name="Yang Y."/>
            <person name="An X."/>
            <person name="Dong Z."/>
            <person name="Zhang K."/>
            <person name="Zhang X."/>
            <person name="Luo M.C."/>
            <person name="Dvorak J."/>
            <person name="Tong Y."/>
            <person name="Wang J."/>
            <person name="Yang H."/>
            <person name="Li Z."/>
            <person name="Wang D."/>
            <person name="Zhang A."/>
            <person name="Wang J."/>
        </authorList>
    </citation>
    <scope>NUCLEOTIDE SEQUENCE</scope>
    <source>
        <strain evidence="3">cv. G1812</strain>
    </source>
</reference>
<dbReference type="EnsemblPlants" id="TuG1812G0600002495.01.T02">
    <property type="protein sequence ID" value="TuG1812G0600002495.01.T02"/>
    <property type="gene ID" value="TuG1812G0600002495.01"/>
</dbReference>
<name>A0A8R7UVA2_TRIUA</name>
<feature type="compositionally biased region" description="Pro residues" evidence="1">
    <location>
        <begin position="39"/>
        <end position="49"/>
    </location>
</feature>